<sequence length="100" mass="11458">MWKLAVFFIIINALSLTMMYMDKYYAKSSRRRIPESKLMTVAIFGGSLGAFMGMNLFRHKTKHPKFKYGLPAIMVLHFALFLLICLQLNGIDVSGFFKVA</sequence>
<keyword evidence="1" id="KW-1133">Transmembrane helix</keyword>
<reference evidence="2 3" key="1">
    <citation type="submission" date="2016-09" db="EMBL/GenBank/DDBJ databases">
        <title>Genome sequence of Eubacterium angustum.</title>
        <authorList>
            <person name="Poehlein A."/>
            <person name="Daniel R."/>
        </authorList>
    </citation>
    <scope>NUCLEOTIDE SEQUENCE [LARGE SCALE GENOMIC DNA]</scope>
    <source>
        <strain evidence="2 3">DSM 1989</strain>
    </source>
</reference>
<organism evidence="2 3">
    <name type="scientific">Andreesenia angusta</name>
    <dbReference type="NCBI Taxonomy" id="39480"/>
    <lineage>
        <taxon>Bacteria</taxon>
        <taxon>Bacillati</taxon>
        <taxon>Bacillota</taxon>
        <taxon>Tissierellia</taxon>
        <taxon>Tissierellales</taxon>
        <taxon>Gottschalkiaceae</taxon>
        <taxon>Andreesenia</taxon>
    </lineage>
</organism>
<evidence type="ECO:0000256" key="1">
    <source>
        <dbReference type="SAM" id="Phobius"/>
    </source>
</evidence>
<accession>A0A1S1V9Y4</accession>
<gene>
    <name evidence="2" type="ORF">EUAN_00990</name>
</gene>
<comment type="caution">
    <text evidence="2">The sequence shown here is derived from an EMBL/GenBank/DDBJ whole genome shotgun (WGS) entry which is preliminary data.</text>
</comment>
<feature type="transmembrane region" description="Helical" evidence="1">
    <location>
        <begin position="6"/>
        <end position="26"/>
    </location>
</feature>
<dbReference type="InterPro" id="IPR010718">
    <property type="entry name" value="DUF1294"/>
</dbReference>
<keyword evidence="3" id="KW-1185">Reference proteome</keyword>
<dbReference type="Proteomes" id="UP000180254">
    <property type="component" value="Unassembled WGS sequence"/>
</dbReference>
<protein>
    <recommendedName>
        <fullName evidence="4">DUF1294 domain-containing protein</fullName>
    </recommendedName>
</protein>
<name>A0A1S1V9Y4_9FIRM</name>
<evidence type="ECO:0000313" key="3">
    <source>
        <dbReference type="Proteomes" id="UP000180254"/>
    </source>
</evidence>
<proteinExistence type="predicted"/>
<dbReference type="RefSeq" id="WP_071060579.1">
    <property type="nucleotide sequence ID" value="NZ_MKIE01000001.1"/>
</dbReference>
<feature type="transmembrane region" description="Helical" evidence="1">
    <location>
        <begin position="69"/>
        <end position="88"/>
    </location>
</feature>
<dbReference type="OrthoDB" id="1698854at2"/>
<dbReference type="EMBL" id="MKIE01000001">
    <property type="protein sequence ID" value="OHW63235.1"/>
    <property type="molecule type" value="Genomic_DNA"/>
</dbReference>
<evidence type="ECO:0000313" key="2">
    <source>
        <dbReference type="EMBL" id="OHW63235.1"/>
    </source>
</evidence>
<keyword evidence="1" id="KW-0472">Membrane</keyword>
<keyword evidence="1" id="KW-0812">Transmembrane</keyword>
<feature type="transmembrane region" description="Helical" evidence="1">
    <location>
        <begin position="38"/>
        <end position="57"/>
    </location>
</feature>
<dbReference type="Pfam" id="PF06961">
    <property type="entry name" value="DUF1294"/>
    <property type="match status" value="1"/>
</dbReference>
<dbReference type="AlphaFoldDB" id="A0A1S1V9Y4"/>
<evidence type="ECO:0008006" key="4">
    <source>
        <dbReference type="Google" id="ProtNLM"/>
    </source>
</evidence>